<dbReference type="OrthoDB" id="4083871at2759"/>
<evidence type="ECO:0000313" key="3">
    <source>
        <dbReference type="EMBL" id="OCT44004.1"/>
    </source>
</evidence>
<evidence type="ECO:0000256" key="1">
    <source>
        <dbReference type="SAM" id="MobiDB-lite"/>
    </source>
</evidence>
<organism evidence="3 4">
    <name type="scientific">Cladophialophora carrionii</name>
    <dbReference type="NCBI Taxonomy" id="86049"/>
    <lineage>
        <taxon>Eukaryota</taxon>
        <taxon>Fungi</taxon>
        <taxon>Dikarya</taxon>
        <taxon>Ascomycota</taxon>
        <taxon>Pezizomycotina</taxon>
        <taxon>Eurotiomycetes</taxon>
        <taxon>Chaetothyriomycetidae</taxon>
        <taxon>Chaetothyriales</taxon>
        <taxon>Herpotrichiellaceae</taxon>
        <taxon>Cladophialophora</taxon>
    </lineage>
</organism>
<keyword evidence="4" id="KW-1185">Reference proteome</keyword>
<keyword evidence="2" id="KW-0472">Membrane</keyword>
<keyword evidence="2" id="KW-0812">Transmembrane</keyword>
<evidence type="ECO:0000256" key="2">
    <source>
        <dbReference type="SAM" id="Phobius"/>
    </source>
</evidence>
<dbReference type="VEuPathDB" id="FungiDB:G647_02043"/>
<dbReference type="AlphaFoldDB" id="A0A1C1C660"/>
<accession>A0A1C1C660</accession>
<protein>
    <submittedName>
        <fullName evidence="3">Uncharacterized protein</fullName>
    </submittedName>
</protein>
<dbReference type="VEuPathDB" id="FungiDB:CLCR_00140"/>
<reference evidence="4" key="1">
    <citation type="submission" date="2015-07" db="EMBL/GenBank/DDBJ databases">
        <authorList>
            <person name="Teixeira M.M."/>
            <person name="Souza R.C."/>
            <person name="Almeida L.G."/>
            <person name="Vicente V.A."/>
            <person name="de Hoog S."/>
            <person name="Bocca A.L."/>
            <person name="de Almeida S.R."/>
            <person name="Vasconcelos A.T."/>
            <person name="Felipe M.S."/>
        </authorList>
    </citation>
    <scope>NUCLEOTIDE SEQUENCE [LARGE SCALE GENOMIC DNA]</scope>
    <source>
        <strain evidence="4">KSF</strain>
    </source>
</reference>
<dbReference type="PANTHER" id="PTHR42077:SF1">
    <property type="entry name" value="YALI0F30239P"/>
    <property type="match status" value="1"/>
</dbReference>
<proteinExistence type="predicted"/>
<feature type="region of interest" description="Disordered" evidence="1">
    <location>
        <begin position="139"/>
        <end position="161"/>
    </location>
</feature>
<keyword evidence="2" id="KW-1133">Transmembrane helix</keyword>
<gene>
    <name evidence="3" type="ORF">CLCR_00140</name>
</gene>
<sequence length="161" mass="17612">MAKTSNLIPLIILVIVLGVVAVVGFVAYSIANEVGEKTRQKLERKNVSFSKEGMKVGVKHVSQEQQEDAAQSVITKVWNNAAWPNYQSPMLGWGQGSKTPTPAEKRNPLQDGTLITGVQILPQPVLVAVRSYSLTTKLQPEQSVEDDIRANSAVEDNFDPK</sequence>
<dbReference type="Proteomes" id="UP000094526">
    <property type="component" value="Unassembled WGS sequence"/>
</dbReference>
<feature type="transmembrane region" description="Helical" evidence="2">
    <location>
        <begin position="6"/>
        <end position="31"/>
    </location>
</feature>
<evidence type="ECO:0000313" key="4">
    <source>
        <dbReference type="Proteomes" id="UP000094526"/>
    </source>
</evidence>
<comment type="caution">
    <text evidence="3">The sequence shown here is derived from an EMBL/GenBank/DDBJ whole genome shotgun (WGS) entry which is preliminary data.</text>
</comment>
<name>A0A1C1C660_9EURO</name>
<dbReference type="PANTHER" id="PTHR42077">
    <property type="entry name" value="YALI0F30239P"/>
    <property type="match status" value="1"/>
</dbReference>
<dbReference type="EMBL" id="LGRB01000022">
    <property type="protein sequence ID" value="OCT44004.1"/>
    <property type="molecule type" value="Genomic_DNA"/>
</dbReference>